<dbReference type="AlphaFoldDB" id="A0A4R5LYD6"/>
<organism evidence="2 3">
    <name type="scientific">Paraburkholderia silviterrae</name>
    <dbReference type="NCBI Taxonomy" id="2528715"/>
    <lineage>
        <taxon>Bacteria</taxon>
        <taxon>Pseudomonadati</taxon>
        <taxon>Pseudomonadota</taxon>
        <taxon>Betaproteobacteria</taxon>
        <taxon>Burkholderiales</taxon>
        <taxon>Burkholderiaceae</taxon>
        <taxon>Paraburkholderia</taxon>
    </lineage>
</organism>
<dbReference type="EMBL" id="SMRP01000046">
    <property type="protein sequence ID" value="TDG17338.1"/>
    <property type="molecule type" value="Genomic_DNA"/>
</dbReference>
<keyword evidence="1" id="KW-1133">Transmembrane helix</keyword>
<feature type="transmembrane region" description="Helical" evidence="1">
    <location>
        <begin position="38"/>
        <end position="57"/>
    </location>
</feature>
<comment type="caution">
    <text evidence="2">The sequence shown here is derived from an EMBL/GenBank/DDBJ whole genome shotgun (WGS) entry which is preliminary data.</text>
</comment>
<keyword evidence="1" id="KW-0812">Transmembrane</keyword>
<dbReference type="RefSeq" id="WP_133200002.1">
    <property type="nucleotide sequence ID" value="NZ_JBHUCW010000030.1"/>
</dbReference>
<protein>
    <submittedName>
        <fullName evidence="2">Uncharacterized protein</fullName>
    </submittedName>
</protein>
<name>A0A4R5LYD6_9BURK</name>
<dbReference type="OrthoDB" id="9009582at2"/>
<dbReference type="Proteomes" id="UP000295722">
    <property type="component" value="Unassembled WGS sequence"/>
</dbReference>
<proteinExistence type="predicted"/>
<evidence type="ECO:0000313" key="3">
    <source>
        <dbReference type="Proteomes" id="UP000295722"/>
    </source>
</evidence>
<dbReference type="PROSITE" id="PS51257">
    <property type="entry name" value="PROKAR_LIPOPROTEIN"/>
    <property type="match status" value="1"/>
</dbReference>
<accession>A0A4R5LYD6</accession>
<keyword evidence="1" id="KW-0472">Membrane</keyword>
<feature type="transmembrane region" description="Helical" evidence="1">
    <location>
        <begin position="78"/>
        <end position="96"/>
    </location>
</feature>
<reference evidence="2 3" key="1">
    <citation type="submission" date="2019-03" db="EMBL/GenBank/DDBJ databases">
        <title>Paraburkholderia sp. 4M-K11, isolated from subtropical forest soil.</title>
        <authorList>
            <person name="Gao Z.-H."/>
            <person name="Qiu L.-H."/>
        </authorList>
    </citation>
    <scope>NUCLEOTIDE SEQUENCE [LARGE SCALE GENOMIC DNA]</scope>
    <source>
        <strain evidence="2 3">4M-K11</strain>
    </source>
</reference>
<gene>
    <name evidence="2" type="ORF">EYW47_38280</name>
</gene>
<evidence type="ECO:0000256" key="1">
    <source>
        <dbReference type="SAM" id="Phobius"/>
    </source>
</evidence>
<keyword evidence="3" id="KW-1185">Reference proteome</keyword>
<sequence>MIKRDGHHAFVLVVLSCQIASLTMVAFAERVVRHNKWAGVLFGFSFLFGLILSLGALGTWLQRSDKSSLLDFLQANPAYLVVVLATAGELATMLLLNPT</sequence>
<evidence type="ECO:0000313" key="2">
    <source>
        <dbReference type="EMBL" id="TDG17338.1"/>
    </source>
</evidence>